<feature type="compositionally biased region" description="Low complexity" evidence="1">
    <location>
        <begin position="38"/>
        <end position="49"/>
    </location>
</feature>
<keyword evidence="3" id="KW-1185">Reference proteome</keyword>
<evidence type="ECO:0000313" key="3">
    <source>
        <dbReference type="Proteomes" id="UP000076532"/>
    </source>
</evidence>
<dbReference type="AlphaFoldDB" id="A0A166WFW7"/>
<dbReference type="OrthoDB" id="77828at2759"/>
<protein>
    <submittedName>
        <fullName evidence="2">Uncharacterized protein</fullName>
    </submittedName>
</protein>
<organism evidence="2 3">
    <name type="scientific">Athelia psychrophila</name>
    <dbReference type="NCBI Taxonomy" id="1759441"/>
    <lineage>
        <taxon>Eukaryota</taxon>
        <taxon>Fungi</taxon>
        <taxon>Dikarya</taxon>
        <taxon>Basidiomycota</taxon>
        <taxon>Agaricomycotina</taxon>
        <taxon>Agaricomycetes</taxon>
        <taxon>Agaricomycetidae</taxon>
        <taxon>Atheliales</taxon>
        <taxon>Atheliaceae</taxon>
        <taxon>Athelia</taxon>
    </lineage>
</organism>
<sequence length="146" mass="17022">MSYLRRRVPELADMARWVVKAWVERCAREERHRAQMQSSTSSKAGTASKNITSAVPSASKNKQPEHALGPKMKRLFQVAIIKLYEERTHPRHPPGPTKEEIATYMKRTDTRWARVEEWVAGDELNVPEREDRVCYYNPKVKVLLEF</sequence>
<gene>
    <name evidence="2" type="ORF">FIBSPDRAFT_924182</name>
</gene>
<feature type="compositionally biased region" description="Polar residues" evidence="1">
    <location>
        <begin position="50"/>
        <end position="61"/>
    </location>
</feature>
<evidence type="ECO:0000313" key="2">
    <source>
        <dbReference type="EMBL" id="KZP33716.1"/>
    </source>
</evidence>
<accession>A0A166WFW7</accession>
<proteinExistence type="predicted"/>
<dbReference type="EMBL" id="KV417481">
    <property type="protein sequence ID" value="KZP33716.1"/>
    <property type="molecule type" value="Genomic_DNA"/>
</dbReference>
<name>A0A166WFW7_9AGAM</name>
<dbReference type="Proteomes" id="UP000076532">
    <property type="component" value="Unassembled WGS sequence"/>
</dbReference>
<feature type="region of interest" description="Disordered" evidence="1">
    <location>
        <begin position="32"/>
        <end position="69"/>
    </location>
</feature>
<reference evidence="2 3" key="1">
    <citation type="journal article" date="2016" name="Mol. Biol. Evol.">
        <title>Comparative Genomics of Early-Diverging Mushroom-Forming Fungi Provides Insights into the Origins of Lignocellulose Decay Capabilities.</title>
        <authorList>
            <person name="Nagy L.G."/>
            <person name="Riley R."/>
            <person name="Tritt A."/>
            <person name="Adam C."/>
            <person name="Daum C."/>
            <person name="Floudas D."/>
            <person name="Sun H."/>
            <person name="Yadav J.S."/>
            <person name="Pangilinan J."/>
            <person name="Larsson K.H."/>
            <person name="Matsuura K."/>
            <person name="Barry K."/>
            <person name="Labutti K."/>
            <person name="Kuo R."/>
            <person name="Ohm R.A."/>
            <person name="Bhattacharya S.S."/>
            <person name="Shirouzu T."/>
            <person name="Yoshinaga Y."/>
            <person name="Martin F.M."/>
            <person name="Grigoriev I.V."/>
            <person name="Hibbett D.S."/>
        </authorList>
    </citation>
    <scope>NUCLEOTIDE SEQUENCE [LARGE SCALE GENOMIC DNA]</scope>
    <source>
        <strain evidence="2 3">CBS 109695</strain>
    </source>
</reference>
<evidence type="ECO:0000256" key="1">
    <source>
        <dbReference type="SAM" id="MobiDB-lite"/>
    </source>
</evidence>